<dbReference type="PROSITE" id="PS00012">
    <property type="entry name" value="PHOSPHOPANTETHEINE"/>
    <property type="match status" value="1"/>
</dbReference>
<protein>
    <submittedName>
        <fullName evidence="7">Phthiocerol synthesis polyketide synthase type I PpsC</fullName>
        <ecNumber evidence="7">2.3.1.41</ecNumber>
    </submittedName>
</protein>
<proteinExistence type="predicted"/>
<evidence type="ECO:0000256" key="3">
    <source>
        <dbReference type="ARBA" id="ARBA00022679"/>
    </source>
</evidence>
<feature type="domain" description="Carrier" evidence="5">
    <location>
        <begin position="1288"/>
        <end position="1365"/>
    </location>
</feature>
<dbReference type="EC" id="2.3.1.41" evidence="7"/>
<dbReference type="InterPro" id="IPR006162">
    <property type="entry name" value="Ppantetheine_attach_site"/>
</dbReference>
<dbReference type="InterPro" id="IPR020807">
    <property type="entry name" value="PKS_DH"/>
</dbReference>
<dbReference type="EMBL" id="CP068985">
    <property type="protein sequence ID" value="QYC41598.1"/>
    <property type="molecule type" value="Genomic_DNA"/>
</dbReference>
<dbReference type="InterPro" id="IPR049900">
    <property type="entry name" value="PKS_mFAS_DH"/>
</dbReference>
<dbReference type="SMART" id="SM00823">
    <property type="entry name" value="PKS_PP"/>
    <property type="match status" value="1"/>
</dbReference>
<dbReference type="Proteomes" id="UP000824681">
    <property type="component" value="Chromosome"/>
</dbReference>
<dbReference type="InterPro" id="IPR011032">
    <property type="entry name" value="GroES-like_sf"/>
</dbReference>
<keyword evidence="8" id="KW-1185">Reference proteome</keyword>
<dbReference type="InterPro" id="IPR013968">
    <property type="entry name" value="PKS_KR"/>
</dbReference>
<dbReference type="SMART" id="SM00829">
    <property type="entry name" value="PKS_ER"/>
    <property type="match status" value="1"/>
</dbReference>
<dbReference type="InterPro" id="IPR036291">
    <property type="entry name" value="NAD(P)-bd_dom_sf"/>
</dbReference>
<dbReference type="PROSITE" id="PS50075">
    <property type="entry name" value="CARRIER"/>
    <property type="match status" value="1"/>
</dbReference>
<dbReference type="PANTHER" id="PTHR43775:SF37">
    <property type="entry name" value="SI:DKEY-61P9.11"/>
    <property type="match status" value="1"/>
</dbReference>
<dbReference type="Pfam" id="PF00698">
    <property type="entry name" value="Acyl_transf_1"/>
    <property type="match status" value="1"/>
</dbReference>
<evidence type="ECO:0000313" key="8">
    <source>
        <dbReference type="Proteomes" id="UP000824681"/>
    </source>
</evidence>
<dbReference type="InterPro" id="IPR020843">
    <property type="entry name" value="ER"/>
</dbReference>
<dbReference type="Pfam" id="PF14765">
    <property type="entry name" value="PS-DH"/>
    <property type="match status" value="1"/>
</dbReference>
<gene>
    <name evidence="7" type="primary">ppsC</name>
    <name evidence="7" type="ORF">Nocox_19945</name>
</gene>
<dbReference type="PANTHER" id="PTHR43775">
    <property type="entry name" value="FATTY ACID SYNTHASE"/>
    <property type="match status" value="1"/>
</dbReference>
<dbReference type="InterPro" id="IPR013154">
    <property type="entry name" value="ADH-like_N"/>
</dbReference>
<dbReference type="InterPro" id="IPR036736">
    <property type="entry name" value="ACP-like_sf"/>
</dbReference>
<dbReference type="InterPro" id="IPR050091">
    <property type="entry name" value="PKS_NRPS_Biosynth_Enz"/>
</dbReference>
<keyword evidence="3 7" id="KW-0808">Transferase</keyword>
<evidence type="ECO:0000256" key="4">
    <source>
        <dbReference type="PROSITE-ProRule" id="PRU01363"/>
    </source>
</evidence>
<evidence type="ECO:0000313" key="7">
    <source>
        <dbReference type="EMBL" id="QYC41598.1"/>
    </source>
</evidence>
<dbReference type="SMART" id="SM00822">
    <property type="entry name" value="PKS_KR"/>
    <property type="match status" value="1"/>
</dbReference>
<evidence type="ECO:0000259" key="6">
    <source>
        <dbReference type="PROSITE" id="PS52019"/>
    </source>
</evidence>
<dbReference type="InterPro" id="IPR016036">
    <property type="entry name" value="Malonyl_transacylase_ACP-bd"/>
</dbReference>
<dbReference type="SMART" id="SM00827">
    <property type="entry name" value="PKS_AT"/>
    <property type="match status" value="1"/>
</dbReference>
<dbReference type="InterPro" id="IPR020806">
    <property type="entry name" value="PKS_PP-bd"/>
</dbReference>
<keyword evidence="1" id="KW-0596">Phosphopantetheine</keyword>
<dbReference type="Pfam" id="PF08240">
    <property type="entry name" value="ADH_N"/>
    <property type="match status" value="1"/>
</dbReference>
<dbReference type="CDD" id="cd08955">
    <property type="entry name" value="KR_2_FAS_SDR_x"/>
    <property type="match status" value="1"/>
</dbReference>
<reference evidence="7 8" key="1">
    <citation type="journal article" date="2021" name="ACS Chem. Biol.">
        <title>Genomic-Led Discovery of a Novel Glycopeptide Antibiotic by Nonomuraea coxensis DSM 45129.</title>
        <authorList>
            <person name="Yushchuk O."/>
            <person name="Vior N.M."/>
            <person name="Andreo-Vidal A."/>
            <person name="Berini F."/>
            <person name="Ruckert C."/>
            <person name="Busche T."/>
            <person name="Binda E."/>
            <person name="Kalinowski J."/>
            <person name="Truman A.W."/>
            <person name="Marinelli F."/>
        </authorList>
    </citation>
    <scope>NUCLEOTIDE SEQUENCE [LARGE SCALE GENOMIC DNA]</scope>
    <source>
        <strain evidence="7 8">DSM 45129</strain>
    </source>
</reference>
<dbReference type="InterPro" id="IPR057326">
    <property type="entry name" value="KR_dom"/>
</dbReference>
<evidence type="ECO:0000256" key="1">
    <source>
        <dbReference type="ARBA" id="ARBA00022450"/>
    </source>
</evidence>
<dbReference type="Gene3D" id="3.10.129.110">
    <property type="entry name" value="Polyketide synthase dehydratase"/>
    <property type="match status" value="1"/>
</dbReference>
<dbReference type="InterPro" id="IPR014043">
    <property type="entry name" value="Acyl_transferase_dom"/>
</dbReference>
<dbReference type="InterPro" id="IPR009081">
    <property type="entry name" value="PP-bd_ACP"/>
</dbReference>
<dbReference type="SMART" id="SM00826">
    <property type="entry name" value="PKS_DH"/>
    <property type="match status" value="1"/>
</dbReference>
<keyword evidence="7" id="KW-0012">Acyltransferase</keyword>
<feature type="region of interest" description="N-terminal hotdog fold" evidence="4">
    <location>
        <begin position="231"/>
        <end position="385"/>
    </location>
</feature>
<dbReference type="Gene3D" id="3.30.70.250">
    <property type="entry name" value="Malonyl-CoA ACP transacylase, ACP-binding"/>
    <property type="match status" value="1"/>
</dbReference>
<feature type="domain" description="PKS/mFAS DH" evidence="6">
    <location>
        <begin position="231"/>
        <end position="555"/>
    </location>
</feature>
<dbReference type="Pfam" id="PF08659">
    <property type="entry name" value="KR"/>
    <property type="match status" value="1"/>
</dbReference>
<dbReference type="Pfam" id="PF13602">
    <property type="entry name" value="ADH_zinc_N_2"/>
    <property type="match status" value="1"/>
</dbReference>
<dbReference type="Gene3D" id="3.40.50.720">
    <property type="entry name" value="NAD(P)-binding Rossmann-like Domain"/>
    <property type="match status" value="3"/>
</dbReference>
<dbReference type="SUPFAM" id="SSF52151">
    <property type="entry name" value="FabD/lysophospholipase-like"/>
    <property type="match status" value="1"/>
</dbReference>
<dbReference type="InterPro" id="IPR001227">
    <property type="entry name" value="Ac_transferase_dom_sf"/>
</dbReference>
<evidence type="ECO:0000256" key="2">
    <source>
        <dbReference type="ARBA" id="ARBA00022553"/>
    </source>
</evidence>
<dbReference type="Gene3D" id="1.10.1200.10">
    <property type="entry name" value="ACP-like"/>
    <property type="match status" value="1"/>
</dbReference>
<sequence length="1403" mass="145252">MTTLCGMNRVVFLFPGQGSQWPGMGRALLEREPAFAAAVRDCEAALAPHLDWPVTAALAGEIDVDRIDVIQPALFALHVGLARLWESRGVRPAAVVGHSLGEVAAAYVAGALTLPEAAAVVTARSALYRRLSGSGAMAVVGLPWGEAAAVAGEVAAEHGGRVCAAAANAPTTTVVSGDPDAVHALVERLRWEDVFCRLVDADVAGHSHHVEPLLPELRAALEGLRPAEPRLPLWSTVTGRTGTPPDAGYWCRNLREPVLFWPVVRELLAAGHDTFVELGPQPTLLSGLRDTPARLLPSLHRDDPGVFAASLAELRAVRVAPGGVLGDHRVEGQAVFPAAGHLALALAHAETLTAVAFETPLVLDGPTSLRAEATGGELVLSADGRRLASARPAPGAAPAVEADLAGARARCGVPVDVDALYAGFAARGMDYGPAFRGVEEAFTGEGECLARLRPARGAAEPYRMDVTVLDACLQAVAPALEAPGAGGGELLLPAGIAHAAVLGDPARARWAHARTRTATPTGVAEADVDVLDEDGRAVLVLRGVRLRRIARAVPSDGWMYVPRWVPVQPAAGTPFDGVTHLVDPAHSAAEAAEALLLLAQELTARAEPPRLWVVTRHAQPVEPGDPVEPAQSAVWGLARTLRHEHPELRCALLDLDGGDPPPAWELPEENEAAYRDGRPYALRLTRRPARPAGPYRVQQPAPGDLAALRAHEPGGEVAPPPGPGQVRIRVRAAGLNFNDVLRALGMLDAGQDGPLAFGLECAGEIDAAGAGVTGLPAGRRVVALAAEIGTMATHVTVDARLVAPVPDGLGLVEAATLPAAYVTVLYGLDRLARVGPGDRVLVHAAAGGVGQAALALCRRAGAEVLATAGSERKRAWLRQQGVAHVFDSRGTDFADEVLAATGGAGVDVVVNCLTGRAVDEGLRALAPFGRFVELGKRDIAEGRALPLGPFAKSLSFHAVEAFSLGRLRPELAGELLREAVTAAAQGTLRPLPVTVHPAAEAAEAFRHMAAARHLGKIVLTFGADGVRADGFHVITGGLGGLGLAAAGHLVERGARHLALLGRSAPGPEARAAVERLRAAGAEVRVLAVDVADEPALAAALDGLRAGGRPISGIVHAAGLLRDGTLGGTDPAALREVLRPKVDGAVNLHRLTTGDPVELFVLFSSAAGLLGSAGQAGYAAANAFLDGFAHWRRAQGLPATSVDWGPWSETGLAATPDRAGRLAERGMGGIDTASGLRVLDDVLAERPAQVAAIPLDAPRWFAANPGQDRWSVFAGLRGDAHAGGPLRVSGQEELETVLTGWVAGVLRTTPAAVDPALPLTRLGLDSLMAVELRNLVESRLAVRLSTAAFLDGPTVGELAARILPHLDAGPARENATGDPLGALSDAQVDALLDELLNDHLGGVA</sequence>
<evidence type="ECO:0000259" key="5">
    <source>
        <dbReference type="PROSITE" id="PS50075"/>
    </source>
</evidence>
<dbReference type="InterPro" id="IPR049551">
    <property type="entry name" value="PKS_DH_C"/>
</dbReference>
<dbReference type="Gene3D" id="3.90.180.10">
    <property type="entry name" value="Medium-chain alcohol dehydrogenases, catalytic domain"/>
    <property type="match status" value="1"/>
</dbReference>
<dbReference type="SUPFAM" id="SSF51735">
    <property type="entry name" value="NAD(P)-binding Rossmann-fold domains"/>
    <property type="match status" value="3"/>
</dbReference>
<name>A0ABX8U1R2_9ACTN</name>
<keyword evidence="2" id="KW-0597">Phosphoprotein</keyword>
<dbReference type="CDD" id="cd05195">
    <property type="entry name" value="enoyl_red"/>
    <property type="match status" value="1"/>
</dbReference>
<accession>A0ABX8U1R2</accession>
<dbReference type="GO" id="GO:0004315">
    <property type="term" value="F:3-oxoacyl-[acyl-carrier-protein] synthase activity"/>
    <property type="evidence" value="ECO:0007669"/>
    <property type="project" value="UniProtKB-EC"/>
</dbReference>
<organism evidence="7 8">
    <name type="scientific">Nonomuraea coxensis DSM 45129</name>
    <dbReference type="NCBI Taxonomy" id="1122611"/>
    <lineage>
        <taxon>Bacteria</taxon>
        <taxon>Bacillati</taxon>
        <taxon>Actinomycetota</taxon>
        <taxon>Actinomycetes</taxon>
        <taxon>Streptosporangiales</taxon>
        <taxon>Streptosporangiaceae</taxon>
        <taxon>Nonomuraea</taxon>
    </lineage>
</organism>
<dbReference type="InterPro" id="IPR042104">
    <property type="entry name" value="PKS_dehydratase_sf"/>
</dbReference>
<comment type="caution">
    <text evidence="4">Lacks conserved residue(s) required for the propagation of feature annotation.</text>
</comment>
<dbReference type="SUPFAM" id="SSF47336">
    <property type="entry name" value="ACP-like"/>
    <property type="match status" value="1"/>
</dbReference>
<feature type="region of interest" description="C-terminal hotdog fold" evidence="4">
    <location>
        <begin position="412"/>
        <end position="555"/>
    </location>
</feature>
<dbReference type="Gene3D" id="3.40.366.10">
    <property type="entry name" value="Malonyl-Coenzyme A Acyl Carrier Protein, domain 2"/>
    <property type="match status" value="1"/>
</dbReference>
<dbReference type="PROSITE" id="PS52019">
    <property type="entry name" value="PKS_MFAS_DH"/>
    <property type="match status" value="1"/>
</dbReference>
<dbReference type="SUPFAM" id="SSF50129">
    <property type="entry name" value="GroES-like"/>
    <property type="match status" value="1"/>
</dbReference>
<dbReference type="SUPFAM" id="SSF55048">
    <property type="entry name" value="Probable ACP-binding domain of malonyl-CoA ACP transacylase"/>
    <property type="match status" value="1"/>
</dbReference>
<dbReference type="Pfam" id="PF00550">
    <property type="entry name" value="PP-binding"/>
    <property type="match status" value="1"/>
</dbReference>
<dbReference type="InterPro" id="IPR016035">
    <property type="entry name" value="Acyl_Trfase/lysoPLipase"/>
</dbReference>